<name>A0A544VYJ4_9MYCO</name>
<evidence type="ECO:0000256" key="3">
    <source>
        <dbReference type="ARBA" id="ARBA00022630"/>
    </source>
</evidence>
<reference evidence="12 13" key="1">
    <citation type="submission" date="2018-10" db="EMBL/GenBank/DDBJ databases">
        <title>Draft genome of Mycobacterium hodleri strain B.</title>
        <authorList>
            <person name="Amande T.J."/>
            <person name="Mcgenity T.J."/>
        </authorList>
    </citation>
    <scope>NUCLEOTIDE SEQUENCE [LARGE SCALE GENOMIC DNA]</scope>
    <source>
        <strain evidence="12 13">B</strain>
    </source>
</reference>
<dbReference type="Pfam" id="PF00037">
    <property type="entry name" value="Fer4"/>
    <property type="match status" value="1"/>
</dbReference>
<evidence type="ECO:0000313" key="12">
    <source>
        <dbReference type="EMBL" id="TQR85044.1"/>
    </source>
</evidence>
<gene>
    <name evidence="12" type="ORF">D8S82_18780</name>
</gene>
<evidence type="ECO:0000313" key="13">
    <source>
        <dbReference type="Proteomes" id="UP000315759"/>
    </source>
</evidence>
<dbReference type="InterPro" id="IPR017896">
    <property type="entry name" value="4Fe4S_Fe-S-bd"/>
</dbReference>
<dbReference type="InterPro" id="IPR036188">
    <property type="entry name" value="FAD/NAD-bd_sf"/>
</dbReference>
<keyword evidence="4" id="KW-0479">Metal-binding</keyword>
<evidence type="ECO:0000256" key="6">
    <source>
        <dbReference type="ARBA" id="ARBA00022857"/>
    </source>
</evidence>
<evidence type="ECO:0000256" key="2">
    <source>
        <dbReference type="ARBA" id="ARBA00013223"/>
    </source>
</evidence>
<dbReference type="EC" id="1.18.1.2" evidence="2"/>
<comment type="caution">
    <text evidence="12">The sequence shown here is derived from an EMBL/GenBank/DDBJ whole genome shotgun (WGS) entry which is preliminary data.</text>
</comment>
<dbReference type="InterPro" id="IPR055275">
    <property type="entry name" value="Ferredox_Rdtase"/>
</dbReference>
<sequence>MAYVITQNCCKDASCVPVCPVDCIRPVGGAGEFTDTEMLYIDPEACIDCGACMDECPVGAVHYEDDLPESLARFKDINAAYFERHPLEPDTSTPAPKHRPVTPGGLRVAVVGAGPAACYAASELIAVDGVEVDLFERLPTPYGLIRAGVAPDHQHTKSIVDVFQRSFASPRFGTHFNVEVGRDVTHDDLLAHHHAVIYAVGATRTRDLAIPGEDLPGSHAASDFVGWYNGHPDHAGHEFDLTGRRAVLVGNGNVAVDVARVLLATSEHLATTDIAGHALESLHHSQIDEVVIMGRRGLRHAAFSVGEFMALGNLDGVDIVIDGDDDLDARPDDDVETTTKLDIAREYAARPTTPGNKRIVFRFLASPVDVVGEHRVEGLHVVRNSSGEGGGLVLGDPATDTELVETGLVLRSIGYRGSEIDGVAWDSAAGVIPNVAGRVVDGDRTPVPGVYVTGWIKRGPRGVIGTNRTCAEETVASLLADFDDGLLDREVGDRQDLLRTMAERGAEPVTWSGWRSIDAAERQLGEAESRPRVKLVEIDAMLATVRGNATDRDGADGASDGRKT</sequence>
<dbReference type="GO" id="GO:0004324">
    <property type="term" value="F:ferredoxin-NADP+ reductase activity"/>
    <property type="evidence" value="ECO:0007669"/>
    <property type="project" value="UniProtKB-EC"/>
</dbReference>
<keyword evidence="3" id="KW-0285">Flavoprotein</keyword>
<proteinExistence type="predicted"/>
<dbReference type="Gene3D" id="3.40.50.720">
    <property type="entry name" value="NAD(P)-binding Rossmann-like Domain"/>
    <property type="match status" value="1"/>
</dbReference>
<keyword evidence="13" id="KW-1185">Reference proteome</keyword>
<evidence type="ECO:0000259" key="11">
    <source>
        <dbReference type="PROSITE" id="PS51379"/>
    </source>
</evidence>
<evidence type="ECO:0000256" key="4">
    <source>
        <dbReference type="ARBA" id="ARBA00022723"/>
    </source>
</evidence>
<keyword evidence="5" id="KW-0274">FAD</keyword>
<dbReference type="GO" id="GO:0051536">
    <property type="term" value="F:iron-sulfur cluster binding"/>
    <property type="evidence" value="ECO:0007669"/>
    <property type="project" value="UniProtKB-KW"/>
</dbReference>
<dbReference type="SUPFAM" id="SSF51971">
    <property type="entry name" value="Nucleotide-binding domain"/>
    <property type="match status" value="2"/>
</dbReference>
<keyword evidence="9" id="KW-0411">Iron-sulfur</keyword>
<dbReference type="InterPro" id="IPR017900">
    <property type="entry name" value="4Fe4S_Fe_S_CS"/>
</dbReference>
<comment type="catalytic activity">
    <reaction evidence="10">
        <text>2 reduced [2Fe-2S]-[ferredoxin] + NADP(+) + H(+) = 2 oxidized [2Fe-2S]-[ferredoxin] + NADPH</text>
        <dbReference type="Rhea" id="RHEA:20125"/>
        <dbReference type="Rhea" id="RHEA-COMP:10000"/>
        <dbReference type="Rhea" id="RHEA-COMP:10001"/>
        <dbReference type="ChEBI" id="CHEBI:15378"/>
        <dbReference type="ChEBI" id="CHEBI:33737"/>
        <dbReference type="ChEBI" id="CHEBI:33738"/>
        <dbReference type="ChEBI" id="CHEBI:57783"/>
        <dbReference type="ChEBI" id="CHEBI:58349"/>
        <dbReference type="EC" id="1.18.1.2"/>
    </reaction>
</comment>
<evidence type="ECO:0000256" key="10">
    <source>
        <dbReference type="ARBA" id="ARBA00047776"/>
    </source>
</evidence>
<protein>
    <recommendedName>
        <fullName evidence="2">ferredoxin--NADP(+) reductase</fullName>
        <ecNumber evidence="2">1.18.1.2</ecNumber>
    </recommendedName>
</protein>
<keyword evidence="8" id="KW-0408">Iron</keyword>
<keyword evidence="7" id="KW-0560">Oxidoreductase</keyword>
<dbReference type="PANTHER" id="PTHR48467:SF1">
    <property type="entry name" value="GLUTAMATE SYNTHASE 1 [NADH], CHLOROPLASTIC-LIKE"/>
    <property type="match status" value="1"/>
</dbReference>
<keyword evidence="6" id="KW-0521">NADP</keyword>
<evidence type="ECO:0000256" key="8">
    <source>
        <dbReference type="ARBA" id="ARBA00023004"/>
    </source>
</evidence>
<dbReference type="Proteomes" id="UP000315759">
    <property type="component" value="Unassembled WGS sequence"/>
</dbReference>
<dbReference type="PANTHER" id="PTHR48467">
    <property type="entry name" value="GLUTAMATE SYNTHASE 1 [NADH], CHLOROPLASTIC-LIKE"/>
    <property type="match status" value="1"/>
</dbReference>
<dbReference type="Gene3D" id="3.30.70.20">
    <property type="match status" value="1"/>
</dbReference>
<evidence type="ECO:0000256" key="7">
    <source>
        <dbReference type="ARBA" id="ARBA00023002"/>
    </source>
</evidence>
<evidence type="ECO:0000256" key="9">
    <source>
        <dbReference type="ARBA" id="ARBA00023014"/>
    </source>
</evidence>
<dbReference type="PROSITE" id="PS00198">
    <property type="entry name" value="4FE4S_FER_1"/>
    <property type="match status" value="1"/>
</dbReference>
<dbReference type="AlphaFoldDB" id="A0A544VYJ4"/>
<dbReference type="PRINTS" id="PR00419">
    <property type="entry name" value="ADXRDTASE"/>
</dbReference>
<dbReference type="RefSeq" id="WP_142553547.1">
    <property type="nucleotide sequence ID" value="NZ_VIFX01000024.1"/>
</dbReference>
<evidence type="ECO:0000256" key="5">
    <source>
        <dbReference type="ARBA" id="ARBA00022827"/>
    </source>
</evidence>
<dbReference type="SUPFAM" id="SSF54862">
    <property type="entry name" value="4Fe-4S ferredoxins"/>
    <property type="match status" value="1"/>
</dbReference>
<feature type="domain" description="4Fe-4S ferredoxin-type" evidence="11">
    <location>
        <begin position="1"/>
        <end position="29"/>
    </location>
</feature>
<dbReference type="Pfam" id="PF07992">
    <property type="entry name" value="Pyr_redox_2"/>
    <property type="match status" value="1"/>
</dbReference>
<dbReference type="EMBL" id="VIFX01000024">
    <property type="protein sequence ID" value="TQR85044.1"/>
    <property type="molecule type" value="Genomic_DNA"/>
</dbReference>
<evidence type="ECO:0000256" key="1">
    <source>
        <dbReference type="ARBA" id="ARBA00001974"/>
    </source>
</evidence>
<dbReference type="Gene3D" id="3.50.50.60">
    <property type="entry name" value="FAD/NAD(P)-binding domain"/>
    <property type="match status" value="1"/>
</dbReference>
<accession>A0A544VYJ4</accession>
<comment type="cofactor">
    <cofactor evidence="1">
        <name>FAD</name>
        <dbReference type="ChEBI" id="CHEBI:57692"/>
    </cofactor>
</comment>
<dbReference type="InterPro" id="IPR023753">
    <property type="entry name" value="FAD/NAD-binding_dom"/>
</dbReference>
<dbReference type="PROSITE" id="PS51379">
    <property type="entry name" value="4FE4S_FER_2"/>
    <property type="match status" value="2"/>
</dbReference>
<organism evidence="12 13">
    <name type="scientific">Mycolicibacterium hodleri</name>
    <dbReference type="NCBI Taxonomy" id="49897"/>
    <lineage>
        <taxon>Bacteria</taxon>
        <taxon>Bacillati</taxon>
        <taxon>Actinomycetota</taxon>
        <taxon>Actinomycetes</taxon>
        <taxon>Mycobacteriales</taxon>
        <taxon>Mycobacteriaceae</taxon>
        <taxon>Mycolicibacterium</taxon>
    </lineage>
</organism>
<feature type="domain" description="4Fe-4S ferredoxin-type" evidence="11">
    <location>
        <begin position="37"/>
        <end position="66"/>
    </location>
</feature>
<dbReference type="GO" id="GO:0046872">
    <property type="term" value="F:metal ion binding"/>
    <property type="evidence" value="ECO:0007669"/>
    <property type="project" value="UniProtKB-KW"/>
</dbReference>